<name>A0A6J4MWR3_9ACTN</name>
<protein>
    <submittedName>
        <fullName evidence="2">Uncharacterized protein</fullName>
    </submittedName>
</protein>
<gene>
    <name evidence="2" type="ORF">AVDCRST_MAG21-476</name>
</gene>
<organism evidence="2">
    <name type="scientific">uncultured Nocardioidaceae bacterium</name>
    <dbReference type="NCBI Taxonomy" id="253824"/>
    <lineage>
        <taxon>Bacteria</taxon>
        <taxon>Bacillati</taxon>
        <taxon>Actinomycetota</taxon>
        <taxon>Actinomycetes</taxon>
        <taxon>Propionibacteriales</taxon>
        <taxon>Nocardioidaceae</taxon>
        <taxon>environmental samples</taxon>
    </lineage>
</organism>
<reference evidence="2" key="1">
    <citation type="submission" date="2020-02" db="EMBL/GenBank/DDBJ databases">
        <authorList>
            <person name="Meier V. D."/>
        </authorList>
    </citation>
    <scope>NUCLEOTIDE SEQUENCE</scope>
    <source>
        <strain evidence="2">AVDCRST_MAG21</strain>
    </source>
</reference>
<proteinExistence type="predicted"/>
<dbReference type="EMBL" id="CADCUL010000055">
    <property type="protein sequence ID" value="CAA9368706.1"/>
    <property type="molecule type" value="Genomic_DNA"/>
</dbReference>
<sequence>MTVPDGRRPSVRDARASKGRYAGVTNRRRGNARGQDDSGEQV</sequence>
<evidence type="ECO:0000256" key="1">
    <source>
        <dbReference type="SAM" id="MobiDB-lite"/>
    </source>
</evidence>
<feature type="compositionally biased region" description="Basic and acidic residues" evidence="1">
    <location>
        <begin position="1"/>
        <end position="16"/>
    </location>
</feature>
<feature type="region of interest" description="Disordered" evidence="1">
    <location>
        <begin position="1"/>
        <end position="42"/>
    </location>
</feature>
<evidence type="ECO:0000313" key="2">
    <source>
        <dbReference type="EMBL" id="CAA9368706.1"/>
    </source>
</evidence>
<dbReference type="AlphaFoldDB" id="A0A6J4MWR3"/>
<accession>A0A6J4MWR3</accession>